<gene>
    <name evidence="2" type="ORF">RDB_LOCUS132638</name>
</gene>
<evidence type="ECO:0000256" key="1">
    <source>
        <dbReference type="SAM" id="MobiDB-lite"/>
    </source>
</evidence>
<accession>A0A8H3E6V0</accession>
<dbReference type="Proteomes" id="UP000663827">
    <property type="component" value="Unassembled WGS sequence"/>
</dbReference>
<feature type="region of interest" description="Disordered" evidence="1">
    <location>
        <begin position="91"/>
        <end position="110"/>
    </location>
</feature>
<comment type="caution">
    <text evidence="2">The sequence shown here is derived from an EMBL/GenBank/DDBJ whole genome shotgun (WGS) entry which is preliminary data.</text>
</comment>
<organism evidence="2 3">
    <name type="scientific">Rhizoctonia solani</name>
    <dbReference type="NCBI Taxonomy" id="456999"/>
    <lineage>
        <taxon>Eukaryota</taxon>
        <taxon>Fungi</taxon>
        <taxon>Dikarya</taxon>
        <taxon>Basidiomycota</taxon>
        <taxon>Agaricomycotina</taxon>
        <taxon>Agaricomycetes</taxon>
        <taxon>Cantharellales</taxon>
        <taxon>Ceratobasidiaceae</taxon>
        <taxon>Rhizoctonia</taxon>
    </lineage>
</organism>
<name>A0A8H3E6V0_9AGAM</name>
<proteinExistence type="predicted"/>
<protein>
    <submittedName>
        <fullName evidence="2">Uncharacterized protein</fullName>
    </submittedName>
</protein>
<dbReference type="AlphaFoldDB" id="A0A8H3E6V0"/>
<dbReference type="EMBL" id="CAJNJQ010003290">
    <property type="protein sequence ID" value="CAE7195865.1"/>
    <property type="molecule type" value="Genomic_DNA"/>
</dbReference>
<reference evidence="2" key="1">
    <citation type="submission" date="2021-01" db="EMBL/GenBank/DDBJ databases">
        <authorList>
            <person name="Kaushik A."/>
        </authorList>
    </citation>
    <scope>NUCLEOTIDE SEQUENCE</scope>
    <source>
        <strain evidence="2">AG5</strain>
    </source>
</reference>
<feature type="compositionally biased region" description="Acidic residues" evidence="1">
    <location>
        <begin position="97"/>
        <end position="110"/>
    </location>
</feature>
<evidence type="ECO:0000313" key="2">
    <source>
        <dbReference type="EMBL" id="CAE7195865.1"/>
    </source>
</evidence>
<sequence>MDRGDPDRARAVPQEGYGSLRSKGLKEERVVLLKAWKTFEQEHGAEEQLKKRRGEGSGPLEEYWDILFADDERDANPTSFKLLQMAHAWKEAQAAESESESEEEDGDGDE</sequence>
<evidence type="ECO:0000313" key="3">
    <source>
        <dbReference type="Proteomes" id="UP000663827"/>
    </source>
</evidence>